<evidence type="ECO:0000256" key="3">
    <source>
        <dbReference type="ARBA" id="ARBA00022946"/>
    </source>
</evidence>
<keyword evidence="4" id="KW-0689">Ribosomal protein</keyword>
<dbReference type="Pfam" id="PF10236">
    <property type="entry name" value="DAP3"/>
    <property type="match status" value="1"/>
</dbReference>
<evidence type="ECO:0000256" key="5">
    <source>
        <dbReference type="ARBA" id="ARBA00023128"/>
    </source>
</evidence>
<dbReference type="PANTHER" id="PTHR12810:SF0">
    <property type="entry name" value="SMALL RIBOSOMAL SUBUNIT PROTEIN MS29"/>
    <property type="match status" value="1"/>
</dbReference>
<sequence>PACPRGHVTPEEGRLQTASPAIPTVYPHQPPAPLYPPPRLWVARISMLGLHSEGCSFAEPLTLTGAVDGITGSGKTMALCHAVHYCFSQGWLVLHIPDAHLWIKNCKELLPSSYKPARLDQPVLASQWLKNFGVTNKHFLSEIKTTKSYVWTKRESTEEGRPLGELVEKGLTRVKSSSDVMGALMRELRTQCGGPGGPRLAVAVDGVNALWGRTTLRKEDKSEVLAEELTVVHNLRKMLKNDWCGGAIIATLSQTGSLFTPRTAYLPHSLLGKEGFESLEPFIPVPVPPYDEKEFESCYQYYVERNWLQHPYGHTEEGKKELIFLCNRNPAIFERLCASL</sequence>
<reference evidence="8" key="2">
    <citation type="submission" date="2025-09" db="UniProtKB">
        <authorList>
            <consortium name="Ensembl"/>
        </authorList>
    </citation>
    <scope>IDENTIFICATION</scope>
</reference>
<reference evidence="8" key="1">
    <citation type="submission" date="2025-08" db="UniProtKB">
        <authorList>
            <consortium name="Ensembl"/>
        </authorList>
    </citation>
    <scope>IDENTIFICATION</scope>
</reference>
<dbReference type="Ensembl" id="ENSPKIT00000017039.1">
    <property type="protein sequence ID" value="ENSPKIP00000036099.1"/>
    <property type="gene ID" value="ENSPKIG00000014766.1"/>
</dbReference>
<keyword evidence="3" id="KW-0809">Transit peptide</keyword>
<dbReference type="AlphaFoldDB" id="A0A3B3SZN9"/>
<keyword evidence="5" id="KW-0496">Mitochondrion</keyword>
<dbReference type="PANTHER" id="PTHR12810">
    <property type="entry name" value="MITOCHONDRIAL 28S RIBOSOMAL PROTEIN S29"/>
    <property type="match status" value="1"/>
</dbReference>
<dbReference type="PRINTS" id="PR01716">
    <property type="entry name" value="DEATHASSOCP3"/>
</dbReference>
<dbReference type="Proteomes" id="UP000261540">
    <property type="component" value="Unplaced"/>
</dbReference>
<accession>A0A3B3SZN9</accession>
<evidence type="ECO:0000256" key="6">
    <source>
        <dbReference type="ARBA" id="ARBA00023274"/>
    </source>
</evidence>
<evidence type="ECO:0000313" key="9">
    <source>
        <dbReference type="Proteomes" id="UP000261540"/>
    </source>
</evidence>
<organism evidence="8 9">
    <name type="scientific">Paramormyrops kingsleyae</name>
    <dbReference type="NCBI Taxonomy" id="1676925"/>
    <lineage>
        <taxon>Eukaryota</taxon>
        <taxon>Metazoa</taxon>
        <taxon>Chordata</taxon>
        <taxon>Craniata</taxon>
        <taxon>Vertebrata</taxon>
        <taxon>Euteleostomi</taxon>
        <taxon>Actinopterygii</taxon>
        <taxon>Neopterygii</taxon>
        <taxon>Teleostei</taxon>
        <taxon>Osteoglossocephala</taxon>
        <taxon>Osteoglossomorpha</taxon>
        <taxon>Osteoglossiformes</taxon>
        <taxon>Mormyridae</taxon>
        <taxon>Paramormyrops</taxon>
    </lineage>
</organism>
<protein>
    <recommendedName>
        <fullName evidence="7">Small ribosomal subunit protein mS29</fullName>
    </recommendedName>
</protein>
<keyword evidence="9" id="KW-1185">Reference proteome</keyword>
<evidence type="ECO:0000313" key="8">
    <source>
        <dbReference type="Ensembl" id="ENSPKIP00000036099.1"/>
    </source>
</evidence>
<name>A0A3B3SZN9_9TELE</name>
<comment type="subcellular location">
    <subcellularLocation>
        <location evidence="1">Mitochondrion</location>
    </subcellularLocation>
</comment>
<dbReference type="GO" id="GO:0005763">
    <property type="term" value="C:mitochondrial small ribosomal subunit"/>
    <property type="evidence" value="ECO:0007669"/>
    <property type="project" value="TreeGrafter"/>
</dbReference>
<evidence type="ECO:0000256" key="1">
    <source>
        <dbReference type="ARBA" id="ARBA00004173"/>
    </source>
</evidence>
<evidence type="ECO:0000256" key="7">
    <source>
        <dbReference type="ARBA" id="ARBA00035140"/>
    </source>
</evidence>
<dbReference type="GO" id="GO:0006915">
    <property type="term" value="P:apoptotic process"/>
    <property type="evidence" value="ECO:0007669"/>
    <property type="project" value="InterPro"/>
</dbReference>
<keyword evidence="6" id="KW-0687">Ribonucleoprotein</keyword>
<evidence type="ECO:0000256" key="2">
    <source>
        <dbReference type="ARBA" id="ARBA00009863"/>
    </source>
</evidence>
<dbReference type="GeneTree" id="ENSGT00390000015248"/>
<dbReference type="STRING" id="1676925.ENSPKIP00000036099"/>
<proteinExistence type="inferred from homology"/>
<dbReference type="InterPro" id="IPR008092">
    <property type="entry name" value="Ribosomal_mS29_met"/>
</dbReference>
<comment type="similarity">
    <text evidence="2">Belongs to the mitochondrion-specific ribosomal protein mS29 family.</text>
</comment>
<evidence type="ECO:0000256" key="4">
    <source>
        <dbReference type="ARBA" id="ARBA00022980"/>
    </source>
</evidence>
<dbReference type="InterPro" id="IPR019368">
    <property type="entry name" value="Ribosomal_mS29"/>
</dbReference>
<dbReference type="GO" id="GO:0003735">
    <property type="term" value="F:structural constituent of ribosome"/>
    <property type="evidence" value="ECO:0007669"/>
    <property type="project" value="TreeGrafter"/>
</dbReference>